<proteinExistence type="predicted"/>
<keyword evidence="2" id="KW-1185">Reference proteome</keyword>
<protein>
    <submittedName>
        <fullName evidence="1">Uncharacterized protein</fullName>
    </submittedName>
</protein>
<gene>
    <name evidence="1" type="ORF">HJG63_009693</name>
</gene>
<dbReference type="EMBL" id="JACASE010000017">
    <property type="protein sequence ID" value="KAF6397016.1"/>
    <property type="molecule type" value="Genomic_DNA"/>
</dbReference>
<sequence length="184" mass="20640">MKEQPKEETPRFSYPEPWGLCNSEWSPSSKFLSHTFTHHPPTHLSTHPPTYPLVFLPFFLPPFFLPPSLPLSFLPVCLPSFTPSFLSSFLIFLLQNLCTCYVPTTVPDPSPSLLGSVVYWVRQSCTQLLKHSCRTYVNGFLPRTHLWIFSCSPPGFTFPPTPQGGDIVSKSSQNPREGLPLCGG</sequence>
<dbReference type="Proteomes" id="UP000593571">
    <property type="component" value="Unassembled WGS sequence"/>
</dbReference>
<organism evidence="1 2">
    <name type="scientific">Rousettus aegyptiacus</name>
    <name type="common">Egyptian fruit bat</name>
    <name type="synonym">Pteropus aegyptiacus</name>
    <dbReference type="NCBI Taxonomy" id="9407"/>
    <lineage>
        <taxon>Eukaryota</taxon>
        <taxon>Metazoa</taxon>
        <taxon>Chordata</taxon>
        <taxon>Craniata</taxon>
        <taxon>Vertebrata</taxon>
        <taxon>Euteleostomi</taxon>
        <taxon>Mammalia</taxon>
        <taxon>Eutheria</taxon>
        <taxon>Laurasiatheria</taxon>
        <taxon>Chiroptera</taxon>
        <taxon>Yinpterochiroptera</taxon>
        <taxon>Pteropodoidea</taxon>
        <taxon>Pteropodidae</taxon>
        <taxon>Rousettinae</taxon>
        <taxon>Rousettus</taxon>
    </lineage>
</organism>
<accession>A0A7J8BEZ7</accession>
<comment type="caution">
    <text evidence="1">The sequence shown here is derived from an EMBL/GenBank/DDBJ whole genome shotgun (WGS) entry which is preliminary data.</text>
</comment>
<evidence type="ECO:0000313" key="1">
    <source>
        <dbReference type="EMBL" id="KAF6397016.1"/>
    </source>
</evidence>
<reference evidence="1 2" key="1">
    <citation type="journal article" date="2020" name="Nature">
        <title>Six reference-quality genomes reveal evolution of bat adaptations.</title>
        <authorList>
            <person name="Jebb D."/>
            <person name="Huang Z."/>
            <person name="Pippel M."/>
            <person name="Hughes G.M."/>
            <person name="Lavrichenko K."/>
            <person name="Devanna P."/>
            <person name="Winkler S."/>
            <person name="Jermiin L.S."/>
            <person name="Skirmuntt E.C."/>
            <person name="Katzourakis A."/>
            <person name="Burkitt-Gray L."/>
            <person name="Ray D.A."/>
            <person name="Sullivan K.A.M."/>
            <person name="Roscito J.G."/>
            <person name="Kirilenko B.M."/>
            <person name="Davalos L.M."/>
            <person name="Corthals A.P."/>
            <person name="Power M.L."/>
            <person name="Jones G."/>
            <person name="Ransome R.D."/>
            <person name="Dechmann D.K.N."/>
            <person name="Locatelli A.G."/>
            <person name="Puechmaille S.J."/>
            <person name="Fedrigo O."/>
            <person name="Jarvis E.D."/>
            <person name="Hiller M."/>
            <person name="Vernes S.C."/>
            <person name="Myers E.W."/>
            <person name="Teeling E.C."/>
        </authorList>
    </citation>
    <scope>NUCLEOTIDE SEQUENCE [LARGE SCALE GENOMIC DNA]</scope>
    <source>
        <strain evidence="1">MRouAeg1</strain>
        <tissue evidence="1">Muscle</tissue>
    </source>
</reference>
<dbReference type="AlphaFoldDB" id="A0A7J8BEZ7"/>
<name>A0A7J8BEZ7_ROUAE</name>
<evidence type="ECO:0000313" key="2">
    <source>
        <dbReference type="Proteomes" id="UP000593571"/>
    </source>
</evidence>